<comment type="similarity">
    <text evidence="3">Belongs to the RNase H family.</text>
</comment>
<evidence type="ECO:0000313" key="12">
    <source>
        <dbReference type="EMBL" id="PAP75074.1"/>
    </source>
</evidence>
<keyword evidence="9" id="KW-0378">Hydrolase</keyword>
<dbReference type="Proteomes" id="UP000216339">
    <property type="component" value="Unassembled WGS sequence"/>
</dbReference>
<dbReference type="InterPro" id="IPR037056">
    <property type="entry name" value="RNase_H1_N_sf"/>
</dbReference>
<evidence type="ECO:0000259" key="11">
    <source>
        <dbReference type="Pfam" id="PF01693"/>
    </source>
</evidence>
<dbReference type="FunFam" id="3.40.970.10:FF:000002">
    <property type="entry name" value="Ribonuclease H"/>
    <property type="match status" value="1"/>
</dbReference>
<feature type="domain" description="Ribonuclease H1 N-terminal" evidence="11">
    <location>
        <begin position="2"/>
        <end position="45"/>
    </location>
</feature>
<protein>
    <recommendedName>
        <fullName evidence="5">Ribonuclease H</fullName>
        <ecNumber evidence="4">3.1.26.4</ecNumber>
    </recommendedName>
</protein>
<comment type="caution">
    <text evidence="12">The sequence shown here is derived from an EMBL/GenBank/DDBJ whole genome shotgun (WGS) entry which is preliminary data.</text>
</comment>
<keyword evidence="13" id="KW-1185">Reference proteome</keyword>
<accession>A0A271IW91</accession>
<gene>
    <name evidence="12" type="ORF">BSZ37_00715</name>
</gene>
<sequence>MKFYAVRRGRRRGVYETWAEAQEQVALYPGAEHRSFRTRAQAEAYLGRHVDDEADALPYVEVHDGGRTTVVALTDEVRAALREAGVAIASE</sequence>
<name>A0A271IW91_9BACT</name>
<dbReference type="GO" id="GO:0046872">
    <property type="term" value="F:metal ion binding"/>
    <property type="evidence" value="ECO:0007669"/>
    <property type="project" value="UniProtKB-KW"/>
</dbReference>
<dbReference type="GO" id="GO:0004523">
    <property type="term" value="F:RNA-DNA hybrid ribonuclease activity"/>
    <property type="evidence" value="ECO:0007669"/>
    <property type="project" value="UniProtKB-EC"/>
</dbReference>
<evidence type="ECO:0000256" key="6">
    <source>
        <dbReference type="ARBA" id="ARBA00022722"/>
    </source>
</evidence>
<keyword evidence="8" id="KW-0255">Endonuclease</keyword>
<evidence type="ECO:0000256" key="4">
    <source>
        <dbReference type="ARBA" id="ARBA00012180"/>
    </source>
</evidence>
<dbReference type="InterPro" id="IPR009027">
    <property type="entry name" value="Ribosomal_bL9/RNase_H1_N"/>
</dbReference>
<evidence type="ECO:0000256" key="8">
    <source>
        <dbReference type="ARBA" id="ARBA00022759"/>
    </source>
</evidence>
<comment type="cofactor">
    <cofactor evidence="1">
        <name>Mg(2+)</name>
        <dbReference type="ChEBI" id="CHEBI:18420"/>
    </cofactor>
</comment>
<keyword evidence="7" id="KW-0479">Metal-binding</keyword>
<reference evidence="12 13" key="1">
    <citation type="submission" date="2016-11" db="EMBL/GenBank/DDBJ databases">
        <title>Study of marine rhodopsin-containing bacteria.</title>
        <authorList>
            <person name="Yoshizawa S."/>
            <person name="Kumagai Y."/>
            <person name="Kogure K."/>
        </authorList>
    </citation>
    <scope>NUCLEOTIDE SEQUENCE [LARGE SCALE GENOMIC DNA]</scope>
    <source>
        <strain evidence="12 13">SAORIC-28</strain>
    </source>
</reference>
<dbReference type="AlphaFoldDB" id="A0A271IW91"/>
<dbReference type="SUPFAM" id="SSF55658">
    <property type="entry name" value="L9 N-domain-like"/>
    <property type="match status" value="1"/>
</dbReference>
<dbReference type="RefSeq" id="WP_095508701.1">
    <property type="nucleotide sequence ID" value="NZ_MQWD01000001.1"/>
</dbReference>
<evidence type="ECO:0000256" key="3">
    <source>
        <dbReference type="ARBA" id="ARBA00005300"/>
    </source>
</evidence>
<evidence type="ECO:0000256" key="1">
    <source>
        <dbReference type="ARBA" id="ARBA00001946"/>
    </source>
</evidence>
<evidence type="ECO:0000256" key="2">
    <source>
        <dbReference type="ARBA" id="ARBA00004065"/>
    </source>
</evidence>
<organism evidence="12 13">
    <name type="scientific">Rubrivirga marina</name>
    <dbReference type="NCBI Taxonomy" id="1196024"/>
    <lineage>
        <taxon>Bacteria</taxon>
        <taxon>Pseudomonadati</taxon>
        <taxon>Rhodothermota</taxon>
        <taxon>Rhodothermia</taxon>
        <taxon>Rhodothermales</taxon>
        <taxon>Rubricoccaceae</taxon>
        <taxon>Rubrivirga</taxon>
    </lineage>
</organism>
<evidence type="ECO:0000256" key="9">
    <source>
        <dbReference type="ARBA" id="ARBA00022801"/>
    </source>
</evidence>
<proteinExistence type="inferred from homology"/>
<dbReference type="Pfam" id="PF01693">
    <property type="entry name" value="Cauli_VI"/>
    <property type="match status" value="1"/>
</dbReference>
<dbReference type="EC" id="3.1.26.4" evidence="4"/>
<comment type="function">
    <text evidence="2">Endonuclease that specifically degrades the RNA of RNA-DNA hybrids.</text>
</comment>
<evidence type="ECO:0000256" key="7">
    <source>
        <dbReference type="ARBA" id="ARBA00022723"/>
    </source>
</evidence>
<dbReference type="Gene3D" id="3.40.970.10">
    <property type="entry name" value="Ribonuclease H1, N-terminal domain"/>
    <property type="match status" value="1"/>
</dbReference>
<dbReference type="InterPro" id="IPR011320">
    <property type="entry name" value="RNase_H1_N"/>
</dbReference>
<keyword evidence="10" id="KW-0460">Magnesium</keyword>
<evidence type="ECO:0000256" key="10">
    <source>
        <dbReference type="ARBA" id="ARBA00022842"/>
    </source>
</evidence>
<evidence type="ECO:0000313" key="13">
    <source>
        <dbReference type="Proteomes" id="UP000216339"/>
    </source>
</evidence>
<keyword evidence="6" id="KW-0540">Nuclease</keyword>
<dbReference type="EMBL" id="MQWD01000001">
    <property type="protein sequence ID" value="PAP75074.1"/>
    <property type="molecule type" value="Genomic_DNA"/>
</dbReference>
<evidence type="ECO:0000256" key="5">
    <source>
        <dbReference type="ARBA" id="ARBA00017721"/>
    </source>
</evidence>